<sequence>MFDQKAGCLEATGDAQEILGLLQLLIDRPPTCSDQEADFLRRAMFMDEAEIRTLSFGQLIEGACRDFAYRLAWDGISLWCRR</sequence>
<accession>A0ABN1HZI7</accession>
<reference evidence="1 2" key="1">
    <citation type="journal article" date="2019" name="Int. J. Syst. Evol. Microbiol.">
        <title>The Global Catalogue of Microorganisms (GCM) 10K type strain sequencing project: providing services to taxonomists for standard genome sequencing and annotation.</title>
        <authorList>
            <consortium name="The Broad Institute Genomics Platform"/>
            <consortium name="The Broad Institute Genome Sequencing Center for Infectious Disease"/>
            <person name="Wu L."/>
            <person name="Ma J."/>
        </authorList>
    </citation>
    <scope>NUCLEOTIDE SEQUENCE [LARGE SCALE GENOMIC DNA]</scope>
    <source>
        <strain evidence="1 2">JCM 14603</strain>
    </source>
</reference>
<protein>
    <submittedName>
        <fullName evidence="1">Uncharacterized protein</fullName>
    </submittedName>
</protein>
<name>A0ABN1HZI7_9SPHN</name>
<gene>
    <name evidence="1" type="ORF">GCM10009102_30360</name>
</gene>
<keyword evidence="2" id="KW-1185">Reference proteome</keyword>
<dbReference type="Proteomes" id="UP001500238">
    <property type="component" value="Unassembled WGS sequence"/>
</dbReference>
<evidence type="ECO:0000313" key="1">
    <source>
        <dbReference type="EMBL" id="GAA0675908.1"/>
    </source>
</evidence>
<evidence type="ECO:0000313" key="2">
    <source>
        <dbReference type="Proteomes" id="UP001500238"/>
    </source>
</evidence>
<comment type="caution">
    <text evidence="1">The sequence shown here is derived from an EMBL/GenBank/DDBJ whole genome shotgun (WGS) entry which is preliminary data.</text>
</comment>
<proteinExistence type="predicted"/>
<organism evidence="1 2">
    <name type="scientific">Sphingomonas insulae</name>
    <dbReference type="NCBI Taxonomy" id="424800"/>
    <lineage>
        <taxon>Bacteria</taxon>
        <taxon>Pseudomonadati</taxon>
        <taxon>Pseudomonadota</taxon>
        <taxon>Alphaproteobacteria</taxon>
        <taxon>Sphingomonadales</taxon>
        <taxon>Sphingomonadaceae</taxon>
        <taxon>Sphingomonas</taxon>
    </lineage>
</organism>
<dbReference type="EMBL" id="BAAAES010000011">
    <property type="protein sequence ID" value="GAA0675908.1"/>
    <property type="molecule type" value="Genomic_DNA"/>
</dbReference>